<comment type="similarity">
    <text evidence="8">Belongs to the anion channel-forming bestrophin (TC 1.A.46) family.</text>
</comment>
<evidence type="ECO:0000256" key="7">
    <source>
        <dbReference type="ARBA" id="ARBA00023136"/>
    </source>
</evidence>
<dbReference type="EMBL" id="CP016374">
    <property type="protein sequence ID" value="AQX02872.1"/>
    <property type="molecule type" value="Genomic_DNA"/>
</dbReference>
<feature type="transmembrane region" description="Helical" evidence="9">
    <location>
        <begin position="261"/>
        <end position="280"/>
    </location>
</feature>
<evidence type="ECO:0000256" key="3">
    <source>
        <dbReference type="ARBA" id="ARBA00022475"/>
    </source>
</evidence>
<dbReference type="GO" id="GO:0005886">
    <property type="term" value="C:plasma membrane"/>
    <property type="evidence" value="ECO:0007669"/>
    <property type="project" value="UniProtKB-SubCell"/>
</dbReference>
<keyword evidence="6" id="KW-0406">Ion transport</keyword>
<evidence type="ECO:0000256" key="4">
    <source>
        <dbReference type="ARBA" id="ARBA00022692"/>
    </source>
</evidence>
<feature type="transmembrane region" description="Helical" evidence="9">
    <location>
        <begin position="229"/>
        <end position="249"/>
    </location>
</feature>
<evidence type="ECO:0000256" key="9">
    <source>
        <dbReference type="SAM" id="Phobius"/>
    </source>
</evidence>
<name>A0AAE4P4N9_9FLAO</name>
<dbReference type="RefSeq" id="WP_031257281.1">
    <property type="nucleotide sequence ID" value="NZ_CBYF010000035.1"/>
</dbReference>
<evidence type="ECO:0000256" key="6">
    <source>
        <dbReference type="ARBA" id="ARBA00023065"/>
    </source>
</evidence>
<sequence length="335" mass="38644">MHTGKRYTPFEFAKWTKRDTLLMLLIATVPTILYVIGWKFIGLPWQPVAILGTAVAFIVGFKNNASYNRIWEARQIYGAIINDSRSFAYSVRDTLGGKESSVVKRIFYRHFAWLTALRFQLREPRSWENMNQRSNSAYRKSRYEIPELNSTLEEELKQYLSGEELEYILSKKNKATQLTALQSEEFGELKKAGDINDFQWTLLQQSIIKFTDDQGKAERIKNFPYPRNFASIATYLLFIFVILAPFGLVKEMDKLGEGTFLQGYTVWFNIPFSAIIAWAFHTLDTVGESSVNPFEGSANDIPITQISRTIEIDMRDMLDEKDLPQPITPKNNIVL</sequence>
<dbReference type="GO" id="GO:0005254">
    <property type="term" value="F:chloride channel activity"/>
    <property type="evidence" value="ECO:0007669"/>
    <property type="project" value="InterPro"/>
</dbReference>
<dbReference type="PANTHER" id="PTHR33281:SF19">
    <property type="entry name" value="VOLTAGE-DEPENDENT ANION CHANNEL-FORMING PROTEIN YNEE"/>
    <property type="match status" value="1"/>
</dbReference>
<evidence type="ECO:0000313" key="13">
    <source>
        <dbReference type="Proteomes" id="UP001189000"/>
    </source>
</evidence>
<evidence type="ECO:0000313" key="11">
    <source>
        <dbReference type="EMBL" id="MDV3666261.1"/>
    </source>
</evidence>
<comment type="subcellular location">
    <subcellularLocation>
        <location evidence="1">Cell membrane</location>
        <topology evidence="1">Multi-pass membrane protein</topology>
    </subcellularLocation>
</comment>
<dbReference type="Proteomes" id="UP001189000">
    <property type="component" value="Unassembled WGS sequence"/>
</dbReference>
<keyword evidence="4 9" id="KW-0812">Transmembrane</keyword>
<dbReference type="AlphaFoldDB" id="A0AAE4P4N9"/>
<proteinExistence type="inferred from homology"/>
<accession>A0AAE4P4N9</accession>
<reference evidence="11" key="2">
    <citation type="submission" date="2023-02" db="EMBL/GenBank/DDBJ databases">
        <title>Elizabethkingia anophelis draft genomes.</title>
        <authorList>
            <person name="Nicholson A.C."/>
            <person name="Whitney A.M."/>
            <person name="Humrighouse B.W."/>
            <person name="Villarma A."/>
            <person name="Bell M."/>
            <person name="Mcquiston J."/>
        </authorList>
    </citation>
    <scope>NUCLEOTIDE SEQUENCE</scope>
    <source>
        <strain evidence="11">B4955</strain>
    </source>
</reference>
<reference evidence="10 12" key="1">
    <citation type="submission" date="2016-07" db="EMBL/GenBank/DDBJ databases">
        <title>Revisiting the taxonomy of the Elizabethkingia Genus using Whole-Genome Sequencing, Optical Mapping, and MALDI-TOF, along with proposal of three novel Elizabethkingia species: Elizabethkingia bruuniana sp. nov., Elizabethkingia ursingii sp. nov., and Elizabethkingia occulta sp. nov.</title>
        <authorList>
            <person name="Nicholson A.C."/>
        </authorList>
    </citation>
    <scope>NUCLEOTIDE SEQUENCE [LARGE SCALE GENOMIC DNA]</scope>
    <source>
        <strain evidence="10 12">F3201</strain>
    </source>
</reference>
<dbReference type="EMBL" id="NWGY01000025">
    <property type="protein sequence ID" value="MDV3666261.1"/>
    <property type="molecule type" value="Genomic_DNA"/>
</dbReference>
<evidence type="ECO:0000256" key="1">
    <source>
        <dbReference type="ARBA" id="ARBA00004651"/>
    </source>
</evidence>
<feature type="transmembrane region" description="Helical" evidence="9">
    <location>
        <begin position="21"/>
        <end position="41"/>
    </location>
</feature>
<feature type="transmembrane region" description="Helical" evidence="9">
    <location>
        <begin position="47"/>
        <end position="65"/>
    </location>
</feature>
<evidence type="ECO:0000256" key="5">
    <source>
        <dbReference type="ARBA" id="ARBA00022989"/>
    </source>
</evidence>
<keyword evidence="7 9" id="KW-0472">Membrane</keyword>
<protein>
    <submittedName>
        <fullName evidence="11">Multidrug transporter</fullName>
    </submittedName>
</protein>
<keyword evidence="2" id="KW-0813">Transport</keyword>
<dbReference type="InterPro" id="IPR044669">
    <property type="entry name" value="YneE/VCCN1/2-like"/>
</dbReference>
<keyword evidence="5 9" id="KW-1133">Transmembrane helix</keyword>
<evidence type="ECO:0000256" key="2">
    <source>
        <dbReference type="ARBA" id="ARBA00022448"/>
    </source>
</evidence>
<organism evidence="11 13">
    <name type="scientific">Elizabethkingia anophelis</name>
    <dbReference type="NCBI Taxonomy" id="1117645"/>
    <lineage>
        <taxon>Bacteria</taxon>
        <taxon>Pseudomonadati</taxon>
        <taxon>Bacteroidota</taxon>
        <taxon>Flavobacteriia</taxon>
        <taxon>Flavobacteriales</taxon>
        <taxon>Weeksellaceae</taxon>
        <taxon>Elizabethkingia</taxon>
    </lineage>
</organism>
<evidence type="ECO:0000313" key="10">
    <source>
        <dbReference type="EMBL" id="AQX02872.1"/>
    </source>
</evidence>
<dbReference type="PANTHER" id="PTHR33281">
    <property type="entry name" value="UPF0187 PROTEIN YNEE"/>
    <property type="match status" value="1"/>
</dbReference>
<evidence type="ECO:0000256" key="8">
    <source>
        <dbReference type="ARBA" id="ARBA00034708"/>
    </source>
</evidence>
<dbReference type="Proteomes" id="UP000190848">
    <property type="component" value="Chromosome"/>
</dbReference>
<dbReference type="Pfam" id="PF25539">
    <property type="entry name" value="Bestrophin_2"/>
    <property type="match status" value="1"/>
</dbReference>
<gene>
    <name evidence="10" type="ORF">BBD32_16105</name>
    <name evidence="11" type="ORF">CMU51_19620</name>
</gene>
<keyword evidence="3" id="KW-1003">Cell membrane</keyword>
<dbReference type="KEGG" id="een:BBD30_17275"/>
<evidence type="ECO:0000313" key="12">
    <source>
        <dbReference type="Proteomes" id="UP000190848"/>
    </source>
</evidence>